<evidence type="ECO:0000313" key="4">
    <source>
        <dbReference type="Proteomes" id="UP000003706"/>
    </source>
</evidence>
<evidence type="ECO:0000313" key="3">
    <source>
        <dbReference type="EMBL" id="EHP83701.1"/>
    </source>
</evidence>
<dbReference type="Proteomes" id="UP000003706">
    <property type="component" value="Unassembled WGS sequence"/>
</dbReference>
<feature type="transmembrane region" description="Helical" evidence="1">
    <location>
        <begin position="112"/>
        <end position="132"/>
    </location>
</feature>
<accession>H1L1H9</accession>
<evidence type="ECO:0000256" key="1">
    <source>
        <dbReference type="SAM" id="Phobius"/>
    </source>
</evidence>
<sequence length="242" mass="26888">MLAKFYRDKKVSGREVMVTVIISPLPIILGESVFRVQLPLAIVILGYKLGTTYVLLNILSGFLQAFIGILYANIFFKRKPIHISNNNNEKIVFNKNVIIKGIKKSIKILKKVIPMIIIFTFLISALIELGLIEIVKKLFSPILGILNLPGEAITVLIANFAHFSAGYATVDILMKNGVLNEKQALITLLIGNIIGVTMIYLKHSIGTYVALFGRFGLKLAMVNYMVSIMVKILLITMVVILL</sequence>
<comment type="caution">
    <text evidence="3">The sequence shown here is derived from an EMBL/GenBank/DDBJ whole genome shotgun (WGS) entry which is preliminary data.</text>
</comment>
<evidence type="ECO:0000259" key="2">
    <source>
        <dbReference type="Pfam" id="PF07670"/>
    </source>
</evidence>
<feature type="transmembrane region" description="Helical" evidence="1">
    <location>
        <begin position="185"/>
        <end position="201"/>
    </location>
</feature>
<dbReference type="PANTHER" id="PTHR38139">
    <property type="entry name" value="GATE DOMAIN-CONTAINING PROTEIN"/>
    <property type="match status" value="1"/>
</dbReference>
<keyword evidence="1" id="KW-1133">Transmembrane helix</keyword>
<dbReference type="STRING" id="647171.MetfoDRAFT_1903"/>
<feature type="domain" description="Nucleoside transporter/FeoB GTPase Gate" evidence="2">
    <location>
        <begin position="109"/>
        <end position="196"/>
    </location>
</feature>
<dbReference type="InterPro" id="IPR038880">
    <property type="entry name" value="MJ0871-like"/>
</dbReference>
<keyword evidence="4" id="KW-1185">Reference proteome</keyword>
<keyword evidence="1" id="KW-0812">Transmembrane</keyword>
<dbReference type="EMBL" id="AGJL01000079">
    <property type="protein sequence ID" value="EHP83701.1"/>
    <property type="molecule type" value="Genomic_DNA"/>
</dbReference>
<feature type="transmembrane region" description="Helical" evidence="1">
    <location>
        <begin position="221"/>
        <end position="241"/>
    </location>
</feature>
<gene>
    <name evidence="3" type="ORF">MetfoDRAFT_1903</name>
</gene>
<protein>
    <submittedName>
        <fullName evidence="3">Nucleoside recognition domain protein</fullName>
    </submittedName>
</protein>
<dbReference type="PATRIC" id="fig|647171.4.peg.1835"/>
<dbReference type="Pfam" id="PF07670">
    <property type="entry name" value="Gate"/>
    <property type="match status" value="1"/>
</dbReference>
<dbReference type="AlphaFoldDB" id="H1L1H9"/>
<feature type="transmembrane region" description="Helical" evidence="1">
    <location>
        <begin position="152"/>
        <end position="173"/>
    </location>
</feature>
<reference evidence="3 4" key="1">
    <citation type="submission" date="2011-09" db="EMBL/GenBank/DDBJ databases">
        <title>The draft genome of Methanotorris formicicus Mc-S-70.</title>
        <authorList>
            <consortium name="US DOE Joint Genome Institute (JGI-PGF)"/>
            <person name="Lucas S."/>
            <person name="Han J."/>
            <person name="Lapidus A."/>
            <person name="Cheng J.-F."/>
            <person name="Goodwin L."/>
            <person name="Pitluck S."/>
            <person name="Peters L."/>
            <person name="Land M.L."/>
            <person name="Hauser L."/>
            <person name="Sieprawska-Lupa M."/>
            <person name="Takai K."/>
            <person name="Miyazaki J."/>
            <person name="Whitman W."/>
            <person name="Woyke T.J."/>
        </authorList>
    </citation>
    <scope>NUCLEOTIDE SEQUENCE [LARGE SCALE GENOMIC DNA]</scope>
    <source>
        <strain evidence="3 4">Mc-S-70</strain>
    </source>
</reference>
<feature type="transmembrane region" description="Helical" evidence="1">
    <location>
        <begin position="53"/>
        <end position="76"/>
    </location>
</feature>
<organism evidence="3 4">
    <name type="scientific">Methanotorris formicicus Mc-S-70</name>
    <dbReference type="NCBI Taxonomy" id="647171"/>
    <lineage>
        <taxon>Archaea</taxon>
        <taxon>Methanobacteriati</taxon>
        <taxon>Methanobacteriota</taxon>
        <taxon>Methanomada group</taxon>
        <taxon>Methanococci</taxon>
        <taxon>Methanococcales</taxon>
        <taxon>Methanocaldococcaceae</taxon>
        <taxon>Methanotorris</taxon>
    </lineage>
</organism>
<proteinExistence type="predicted"/>
<keyword evidence="1" id="KW-0472">Membrane</keyword>
<name>H1L1H9_9EURY</name>
<dbReference type="PANTHER" id="PTHR38139:SF1">
    <property type="entry name" value="NUCLEOSIDE TRANSPORTER_FEOB GTPASE GATE DOMAIN-CONTAINING PROTEIN"/>
    <property type="match status" value="1"/>
</dbReference>
<dbReference type="InterPro" id="IPR011642">
    <property type="entry name" value="Gate_dom"/>
</dbReference>